<reference evidence="2" key="1">
    <citation type="journal article" date="2023" name="Nat. Plants">
        <title>Single-cell RNA sequencing provides a high-resolution roadmap for understanding the multicellular compartmentation of specialized metabolism.</title>
        <authorList>
            <person name="Sun S."/>
            <person name="Shen X."/>
            <person name="Li Y."/>
            <person name="Li Y."/>
            <person name="Wang S."/>
            <person name="Li R."/>
            <person name="Zhang H."/>
            <person name="Shen G."/>
            <person name="Guo B."/>
            <person name="Wei J."/>
            <person name="Xu J."/>
            <person name="St-Pierre B."/>
            <person name="Chen S."/>
            <person name="Sun C."/>
        </authorList>
    </citation>
    <scope>NUCLEOTIDE SEQUENCE [LARGE SCALE GENOMIC DNA]</scope>
</reference>
<proteinExistence type="predicted"/>
<comment type="caution">
    <text evidence="1">The sequence shown here is derived from an EMBL/GenBank/DDBJ whole genome shotgun (WGS) entry which is preliminary data.</text>
</comment>
<gene>
    <name evidence="1" type="ORF">M9H77_24658</name>
</gene>
<organism evidence="1 2">
    <name type="scientific">Catharanthus roseus</name>
    <name type="common">Madagascar periwinkle</name>
    <name type="synonym">Vinca rosea</name>
    <dbReference type="NCBI Taxonomy" id="4058"/>
    <lineage>
        <taxon>Eukaryota</taxon>
        <taxon>Viridiplantae</taxon>
        <taxon>Streptophyta</taxon>
        <taxon>Embryophyta</taxon>
        <taxon>Tracheophyta</taxon>
        <taxon>Spermatophyta</taxon>
        <taxon>Magnoliopsida</taxon>
        <taxon>eudicotyledons</taxon>
        <taxon>Gunneridae</taxon>
        <taxon>Pentapetalae</taxon>
        <taxon>asterids</taxon>
        <taxon>lamiids</taxon>
        <taxon>Gentianales</taxon>
        <taxon>Apocynaceae</taxon>
        <taxon>Rauvolfioideae</taxon>
        <taxon>Vinceae</taxon>
        <taxon>Catharanthinae</taxon>
        <taxon>Catharanthus</taxon>
    </lineage>
</organism>
<sequence>MIFVRRQIQDLHETNDGKDMLSQITVSFQGAARKGICVGLMHMGEESYPNYCYRISYWHLSSLTSTNYFPLLTVVQCKINSFQGVRGIMIRETAETLGIITQDDKFRVVPKKLSVFMLQVDCWKITILGDKIASRNMLL</sequence>
<dbReference type="EMBL" id="CM044705">
    <property type="protein sequence ID" value="KAI5665335.1"/>
    <property type="molecule type" value="Genomic_DNA"/>
</dbReference>
<name>A0ACC0AWT8_CATRO</name>
<dbReference type="Proteomes" id="UP001060085">
    <property type="component" value="Linkage Group LG05"/>
</dbReference>
<protein>
    <submittedName>
        <fullName evidence="1">Uncharacterized protein</fullName>
    </submittedName>
</protein>
<keyword evidence="2" id="KW-1185">Reference proteome</keyword>
<evidence type="ECO:0000313" key="1">
    <source>
        <dbReference type="EMBL" id="KAI5665335.1"/>
    </source>
</evidence>
<evidence type="ECO:0000313" key="2">
    <source>
        <dbReference type="Proteomes" id="UP001060085"/>
    </source>
</evidence>
<accession>A0ACC0AWT8</accession>